<dbReference type="HAMAP" id="MF_00196">
    <property type="entry name" value="Mannitol_dehydrog"/>
    <property type="match status" value="1"/>
</dbReference>
<proteinExistence type="inferred from homology"/>
<dbReference type="Pfam" id="PF08125">
    <property type="entry name" value="Mannitol_dh_C"/>
    <property type="match status" value="1"/>
</dbReference>
<evidence type="ECO:0000313" key="11">
    <source>
        <dbReference type="Proteomes" id="UP000069697"/>
    </source>
</evidence>
<dbReference type="InterPro" id="IPR013131">
    <property type="entry name" value="Mannitol_DH_N"/>
</dbReference>
<evidence type="ECO:0000256" key="7">
    <source>
        <dbReference type="HAMAP-Rule" id="MF_00196"/>
    </source>
</evidence>
<feature type="binding site" evidence="7">
    <location>
        <begin position="3"/>
        <end position="14"/>
    </location>
    <ligand>
        <name>NAD(+)</name>
        <dbReference type="ChEBI" id="CHEBI:57540"/>
    </ligand>
</feature>
<protein>
    <recommendedName>
        <fullName evidence="3 7">Mannitol-1-phosphate 5-dehydrogenase</fullName>
        <ecNumber evidence="2 7">1.1.1.17</ecNumber>
    </recommendedName>
</protein>
<dbReference type="GO" id="GO:0008926">
    <property type="term" value="F:mannitol-1-phosphate 5-dehydrogenase activity"/>
    <property type="evidence" value="ECO:0007669"/>
    <property type="project" value="UniProtKB-UniRule"/>
</dbReference>
<dbReference type="InterPro" id="IPR023028">
    <property type="entry name" value="Mannitol_1_phos_5_DH"/>
</dbReference>
<dbReference type="Gene3D" id="3.40.50.720">
    <property type="entry name" value="NAD(P)-binding Rossmann-like Domain"/>
    <property type="match status" value="1"/>
</dbReference>
<name>A0A100VNQ0_PAEAM</name>
<dbReference type="EMBL" id="BCNV01000001">
    <property type="protein sequence ID" value="GAS83257.1"/>
    <property type="molecule type" value="Genomic_DNA"/>
</dbReference>
<evidence type="ECO:0000259" key="9">
    <source>
        <dbReference type="Pfam" id="PF08125"/>
    </source>
</evidence>
<feature type="domain" description="Mannitol dehydrogenase N-terminal" evidence="8">
    <location>
        <begin position="1"/>
        <end position="194"/>
    </location>
</feature>
<reference evidence="10 11" key="1">
    <citation type="journal article" date="2016" name="Genome Announc.">
        <title>Draft Genome Sequence of Paenibacillus amylolyticus Heshi-A3, Isolated from Fermented Rice Bran in a Japanese Fermented Seafood Dish.</title>
        <authorList>
            <person name="Akuzawa S."/>
            <person name="Nagaoka J."/>
            <person name="Kanekatsu M."/>
            <person name="Kubota E."/>
            <person name="Ohtake R."/>
            <person name="Suzuki T."/>
            <person name="Kanesaki Y."/>
        </authorList>
    </citation>
    <scope>NUCLEOTIDE SEQUENCE [LARGE SCALE GENOMIC DNA]</scope>
    <source>
        <strain evidence="10 11">Heshi-A3</strain>
    </source>
</reference>
<dbReference type="GO" id="GO:0005829">
    <property type="term" value="C:cytosol"/>
    <property type="evidence" value="ECO:0007669"/>
    <property type="project" value="TreeGrafter"/>
</dbReference>
<dbReference type="PRINTS" id="PR00084">
    <property type="entry name" value="MTLDHDRGNASE"/>
</dbReference>
<dbReference type="InterPro" id="IPR023027">
    <property type="entry name" value="Mannitol_DH_CS"/>
</dbReference>
<evidence type="ECO:0000256" key="5">
    <source>
        <dbReference type="ARBA" id="ARBA00023027"/>
    </source>
</evidence>
<accession>A0A100VNQ0</accession>
<comment type="caution">
    <text evidence="10">The sequence shown here is derived from an EMBL/GenBank/DDBJ whole genome shotgun (WGS) entry which is preliminary data.</text>
</comment>
<comment type="similarity">
    <text evidence="1 7">Belongs to the mannitol dehydrogenase family.</text>
</comment>
<dbReference type="GO" id="GO:0019592">
    <property type="term" value="P:mannitol catabolic process"/>
    <property type="evidence" value="ECO:0007669"/>
    <property type="project" value="TreeGrafter"/>
</dbReference>
<sequence length="390" mass="44099">MKAVHFGAGNIGRGFIGHMLSASDYEVCFVARNPKKISMLQQRQEYPITLANRDQDTTIVNNVTAINVSEVDRVAEEIASADLITTAVGVSALGDIAEPIAKGIQLRMKNNNQAPLHIIACENAIGGSTRLKKRIYPFLDESTRNKAERYVSFPNAAVDRIVPAQNHKDPLQVTVEPFYEWVVHRPALLDGFKKIDGVHYVDSLEPYIERKMFTVNTGHCVAAYFGYLEGFKTIRQVMSNSTLRAKVRHVMEETGQMLIQKHGFNAQKHNKYIDTILERFANPNLTDQVTRVGRSPLRKLSPHDRLVRPAMQASEFGIEIPHLTSAMAAAMLFNDERDEEAMKLQYMIREEGVSTFIRERMGIPDEHPVHQNVIARYQELRGRKESTILT</sequence>
<evidence type="ECO:0000313" key="10">
    <source>
        <dbReference type="EMBL" id="GAS83257.1"/>
    </source>
</evidence>
<dbReference type="InterPro" id="IPR013118">
    <property type="entry name" value="Mannitol_DH_C"/>
</dbReference>
<dbReference type="InterPro" id="IPR013328">
    <property type="entry name" value="6PGD_dom2"/>
</dbReference>
<dbReference type="PANTHER" id="PTHR30524">
    <property type="entry name" value="MANNITOL-1-PHOSPHATE 5-DEHYDROGENASE"/>
    <property type="match status" value="1"/>
</dbReference>
<dbReference type="AlphaFoldDB" id="A0A100VNQ0"/>
<dbReference type="PROSITE" id="PS00974">
    <property type="entry name" value="MANNITOL_DHGENASE"/>
    <property type="match status" value="1"/>
</dbReference>
<dbReference type="RefSeq" id="WP_062835622.1">
    <property type="nucleotide sequence ID" value="NZ_BCNV01000001.1"/>
</dbReference>
<dbReference type="Proteomes" id="UP000069697">
    <property type="component" value="Unassembled WGS sequence"/>
</dbReference>
<dbReference type="SUPFAM" id="SSF51735">
    <property type="entry name" value="NAD(P)-binding Rossmann-fold domains"/>
    <property type="match status" value="1"/>
</dbReference>
<dbReference type="InterPro" id="IPR036291">
    <property type="entry name" value="NAD(P)-bd_dom_sf"/>
</dbReference>
<keyword evidence="5 7" id="KW-0520">NAD</keyword>
<evidence type="ECO:0000256" key="1">
    <source>
        <dbReference type="ARBA" id="ARBA00006541"/>
    </source>
</evidence>
<evidence type="ECO:0000256" key="2">
    <source>
        <dbReference type="ARBA" id="ARBA00012939"/>
    </source>
</evidence>
<feature type="domain" description="Mannitol dehydrogenase C-terminal" evidence="9">
    <location>
        <begin position="204"/>
        <end position="380"/>
    </location>
</feature>
<dbReference type="NCBIfam" id="NF002646">
    <property type="entry name" value="PRK02318.1-2"/>
    <property type="match status" value="1"/>
</dbReference>
<gene>
    <name evidence="7" type="primary">mtlD</name>
    <name evidence="10" type="ORF">PAHA3_3335</name>
</gene>
<keyword evidence="4 7" id="KW-0560">Oxidoreductase</keyword>
<dbReference type="NCBIfam" id="NF002647">
    <property type="entry name" value="PRK02318.1-3"/>
    <property type="match status" value="1"/>
</dbReference>
<evidence type="ECO:0000256" key="6">
    <source>
        <dbReference type="ARBA" id="ARBA00048615"/>
    </source>
</evidence>
<dbReference type="Gene3D" id="1.10.1040.10">
    <property type="entry name" value="N-(1-d-carboxylethyl)-l-norvaline Dehydrogenase, domain 2"/>
    <property type="match status" value="1"/>
</dbReference>
<dbReference type="SUPFAM" id="SSF48179">
    <property type="entry name" value="6-phosphogluconate dehydrogenase C-terminal domain-like"/>
    <property type="match status" value="1"/>
</dbReference>
<dbReference type="EC" id="1.1.1.17" evidence="2 7"/>
<organism evidence="10 11">
    <name type="scientific">Paenibacillus amylolyticus</name>
    <dbReference type="NCBI Taxonomy" id="1451"/>
    <lineage>
        <taxon>Bacteria</taxon>
        <taxon>Bacillati</taxon>
        <taxon>Bacillota</taxon>
        <taxon>Bacilli</taxon>
        <taxon>Bacillales</taxon>
        <taxon>Paenibacillaceae</taxon>
        <taxon>Paenibacillus</taxon>
    </lineage>
</organism>
<dbReference type="Pfam" id="PF01232">
    <property type="entry name" value="Mannitol_dh"/>
    <property type="match status" value="1"/>
</dbReference>
<dbReference type="PANTHER" id="PTHR30524:SF0">
    <property type="entry name" value="ALTRONATE OXIDOREDUCTASE-RELATED"/>
    <property type="match status" value="1"/>
</dbReference>
<dbReference type="NCBIfam" id="NF002652">
    <property type="entry name" value="PRK02318.2-5"/>
    <property type="match status" value="1"/>
</dbReference>
<evidence type="ECO:0000259" key="8">
    <source>
        <dbReference type="Pfam" id="PF01232"/>
    </source>
</evidence>
<evidence type="ECO:0000256" key="4">
    <source>
        <dbReference type="ARBA" id="ARBA00023002"/>
    </source>
</evidence>
<dbReference type="InterPro" id="IPR000669">
    <property type="entry name" value="Mannitol_DH"/>
</dbReference>
<dbReference type="InterPro" id="IPR008927">
    <property type="entry name" value="6-PGluconate_DH-like_C_sf"/>
</dbReference>
<reference evidence="11" key="2">
    <citation type="submission" date="2016-01" db="EMBL/GenBank/DDBJ databases">
        <title>Draft Genome Sequence of Paenibacillus amylolyticus Heshi-A3 that Was Isolated from Fermented Rice Bran with Aging Salted Mackerel, Which Was Named Heshiko as Traditional Fermented Seafood in Japan.</title>
        <authorList>
            <person name="Akuzawa S."/>
            <person name="Nakagawa J."/>
            <person name="Kanekatsu T."/>
            <person name="Kubota E."/>
            <person name="Ohtake R."/>
            <person name="Suzuki T."/>
            <person name="Kanesaki Y."/>
        </authorList>
    </citation>
    <scope>NUCLEOTIDE SEQUENCE [LARGE SCALE GENOMIC DNA]</scope>
    <source>
        <strain evidence="11">Heshi-A3</strain>
    </source>
</reference>
<comment type="catalytic activity">
    <reaction evidence="6 7">
        <text>D-mannitol 1-phosphate + NAD(+) = beta-D-fructose 6-phosphate + NADH + H(+)</text>
        <dbReference type="Rhea" id="RHEA:19661"/>
        <dbReference type="ChEBI" id="CHEBI:15378"/>
        <dbReference type="ChEBI" id="CHEBI:57540"/>
        <dbReference type="ChEBI" id="CHEBI:57634"/>
        <dbReference type="ChEBI" id="CHEBI:57945"/>
        <dbReference type="ChEBI" id="CHEBI:61381"/>
        <dbReference type="EC" id="1.1.1.17"/>
    </reaction>
</comment>
<evidence type="ECO:0000256" key="3">
    <source>
        <dbReference type="ARBA" id="ARBA00016219"/>
    </source>
</evidence>